<evidence type="ECO:0000256" key="1">
    <source>
        <dbReference type="SAM" id="Phobius"/>
    </source>
</evidence>
<evidence type="ECO:0000313" key="3">
    <source>
        <dbReference type="EMBL" id="VAW52824.1"/>
    </source>
</evidence>
<proteinExistence type="predicted"/>
<feature type="domain" description="Ice-binding protein C-terminal" evidence="2">
    <location>
        <begin position="203"/>
        <end position="226"/>
    </location>
</feature>
<dbReference type="AlphaFoldDB" id="A0A3B0XA36"/>
<dbReference type="Pfam" id="PF07589">
    <property type="entry name" value="PEP-CTERM"/>
    <property type="match status" value="1"/>
</dbReference>
<gene>
    <name evidence="3" type="ORF">MNBD_GAMMA05-577</name>
</gene>
<keyword evidence="1" id="KW-0812">Transmembrane</keyword>
<accession>A0A3B0XA36</accession>
<dbReference type="InterPro" id="IPR022472">
    <property type="entry name" value="VPLPA-CTERM"/>
</dbReference>
<evidence type="ECO:0000259" key="2">
    <source>
        <dbReference type="Pfam" id="PF07589"/>
    </source>
</evidence>
<keyword evidence="1" id="KW-0472">Membrane</keyword>
<dbReference type="EMBL" id="UOFE01000030">
    <property type="protein sequence ID" value="VAW52824.1"/>
    <property type="molecule type" value="Genomic_DNA"/>
</dbReference>
<keyword evidence="1" id="KW-1133">Transmembrane helix</keyword>
<dbReference type="NCBIfam" id="TIGR03370">
    <property type="entry name" value="VPLPA-CTERM"/>
    <property type="match status" value="1"/>
</dbReference>
<sequence>MKWFKSSLLVLGMTVSMASSAAIITMSGDDIDFTFDDSTLFGSGTVVGNSLFFMPTNFKAESLNGAGVVTANQTLIVDVVVTTAGYDITSLGMFEQGDYITNGVDASVAAAGRLGVTSTTTVCGFIACNDANIFNVAGLGDTGGVLTDWSGGTSVDLVDTAGWGSDTSLQISFQNDLSANTLNDGEQAFIEKKFGAIGLVVNPVPVPAALWLFGSGLLGLVAVARRKQS</sequence>
<name>A0A3B0XA36_9ZZZZ</name>
<protein>
    <recommendedName>
        <fullName evidence="2">Ice-binding protein C-terminal domain-containing protein</fullName>
    </recommendedName>
</protein>
<feature type="transmembrane region" description="Helical" evidence="1">
    <location>
        <begin position="204"/>
        <end position="224"/>
    </location>
</feature>
<reference evidence="3" key="1">
    <citation type="submission" date="2018-06" db="EMBL/GenBank/DDBJ databases">
        <authorList>
            <person name="Zhirakovskaya E."/>
        </authorList>
    </citation>
    <scope>NUCLEOTIDE SEQUENCE</scope>
</reference>
<organism evidence="3">
    <name type="scientific">hydrothermal vent metagenome</name>
    <dbReference type="NCBI Taxonomy" id="652676"/>
    <lineage>
        <taxon>unclassified sequences</taxon>
        <taxon>metagenomes</taxon>
        <taxon>ecological metagenomes</taxon>
    </lineage>
</organism>
<dbReference type="InterPro" id="IPR013424">
    <property type="entry name" value="Ice-binding_C"/>
</dbReference>